<evidence type="ECO:0000259" key="1">
    <source>
        <dbReference type="Pfam" id="PF05076"/>
    </source>
</evidence>
<dbReference type="OrthoDB" id="1249375at2"/>
<name>A0A5B2TTB0_9FLAO</name>
<organism evidence="2 3">
    <name type="scientific">Chryseobacterium sediminis</name>
    <dbReference type="NCBI Taxonomy" id="1679494"/>
    <lineage>
        <taxon>Bacteria</taxon>
        <taxon>Pseudomonadati</taxon>
        <taxon>Bacteroidota</taxon>
        <taxon>Flavobacteriia</taxon>
        <taxon>Flavobacteriales</taxon>
        <taxon>Weeksellaceae</taxon>
        <taxon>Chryseobacterium group</taxon>
        <taxon>Chryseobacterium</taxon>
    </lineage>
</organism>
<dbReference type="SUPFAM" id="SSF103359">
    <property type="entry name" value="Suppressor of Fused, N-terminal domain"/>
    <property type="match status" value="1"/>
</dbReference>
<proteinExistence type="predicted"/>
<accession>A0A5B2TTB0</accession>
<evidence type="ECO:0000313" key="3">
    <source>
        <dbReference type="Proteomes" id="UP000323082"/>
    </source>
</evidence>
<dbReference type="RefSeq" id="WP_149835230.1">
    <property type="nucleotide sequence ID" value="NZ_VUNZ01000004.1"/>
</dbReference>
<sequence>MKIVKHLEKYIGEISNAINITDKRYEVTISVYENIPFEELRTYSTLGLNRYFVGYYFEFILVCENKFSKDEIASFLTSFSEYVIEQNINVQRGDVISFDFTMTSETKMNSLYFTLPFYFDEHLQQLDLEDRSVIFPLIIPVYNEEAQLIKEKGWNSFEEFLEENEIDNLWDLNREVYVW</sequence>
<evidence type="ECO:0000313" key="2">
    <source>
        <dbReference type="EMBL" id="KAA2217746.1"/>
    </source>
</evidence>
<reference evidence="2 3" key="1">
    <citation type="journal article" date="2015" name="Int. J. Syst. Evol. Microbiol.">
        <title>Chryseobacterium sediminis sp. nov., isolated from a river sediment.</title>
        <authorList>
            <person name="Kampfer P."/>
            <person name="Busse H.J."/>
            <person name="McInroy J.A."/>
            <person name="Glaeser S.P."/>
        </authorList>
    </citation>
    <scope>NUCLEOTIDE SEQUENCE [LARGE SCALE GENOMIC DNA]</scope>
    <source>
        <strain evidence="2 3">IMT-174</strain>
    </source>
</reference>
<dbReference type="Proteomes" id="UP000323082">
    <property type="component" value="Unassembled WGS sequence"/>
</dbReference>
<feature type="domain" description="Suppressor of fused-like" evidence="1">
    <location>
        <begin position="28"/>
        <end position="175"/>
    </location>
</feature>
<comment type="caution">
    <text evidence="2">The sequence shown here is derived from an EMBL/GenBank/DDBJ whole genome shotgun (WGS) entry which is preliminary data.</text>
</comment>
<dbReference type="AlphaFoldDB" id="A0A5B2TTB0"/>
<dbReference type="Pfam" id="PF05076">
    <property type="entry name" value="SUFU"/>
    <property type="match status" value="1"/>
</dbReference>
<dbReference type="InterPro" id="IPR020941">
    <property type="entry name" value="SUFU-like_domain"/>
</dbReference>
<dbReference type="InterPro" id="IPR037181">
    <property type="entry name" value="SUFU_N"/>
</dbReference>
<protein>
    <submittedName>
        <fullName evidence="2">Suppressor of fused domain protein</fullName>
    </submittedName>
</protein>
<gene>
    <name evidence="2" type="ORF">FW780_19130</name>
</gene>
<dbReference type="EMBL" id="VUNZ01000004">
    <property type="protein sequence ID" value="KAA2217746.1"/>
    <property type="molecule type" value="Genomic_DNA"/>
</dbReference>